<dbReference type="Pfam" id="PF19081">
    <property type="entry name" value="Ig_7"/>
    <property type="match status" value="1"/>
</dbReference>
<evidence type="ECO:0000256" key="1">
    <source>
        <dbReference type="SAM" id="SignalP"/>
    </source>
</evidence>
<dbReference type="InterPro" id="IPR025667">
    <property type="entry name" value="SprB_repeat"/>
</dbReference>
<organism evidence="3 4">
    <name type="scientific">Mucilaginibacter dorajii</name>
    <dbReference type="NCBI Taxonomy" id="692994"/>
    <lineage>
        <taxon>Bacteria</taxon>
        <taxon>Pseudomonadati</taxon>
        <taxon>Bacteroidota</taxon>
        <taxon>Sphingobacteriia</taxon>
        <taxon>Sphingobacteriales</taxon>
        <taxon>Sphingobacteriaceae</taxon>
        <taxon>Mucilaginibacter</taxon>
    </lineage>
</organism>
<dbReference type="InterPro" id="IPR026341">
    <property type="entry name" value="T9SS_type_B"/>
</dbReference>
<feature type="chain" id="PRO_5045549064" description="Ig-like domain-containing protein" evidence="1">
    <location>
        <begin position="21"/>
        <end position="1140"/>
    </location>
</feature>
<gene>
    <name evidence="3" type="ORF">GCM10022210_16990</name>
</gene>
<reference evidence="4" key="1">
    <citation type="journal article" date="2019" name="Int. J. Syst. Evol. Microbiol.">
        <title>The Global Catalogue of Microorganisms (GCM) 10K type strain sequencing project: providing services to taxonomists for standard genome sequencing and annotation.</title>
        <authorList>
            <consortium name="The Broad Institute Genomics Platform"/>
            <consortium name="The Broad Institute Genome Sequencing Center for Infectious Disease"/>
            <person name="Wu L."/>
            <person name="Ma J."/>
        </authorList>
    </citation>
    <scope>NUCLEOTIDE SEQUENCE [LARGE SCALE GENOMIC DNA]</scope>
    <source>
        <strain evidence="4">JCM 16601</strain>
    </source>
</reference>
<feature type="signal peptide" evidence="1">
    <location>
        <begin position="1"/>
        <end position="20"/>
    </location>
</feature>
<dbReference type="InterPro" id="IPR044023">
    <property type="entry name" value="Ig_7"/>
</dbReference>
<accession>A0ABP7PNN5</accession>
<evidence type="ECO:0000313" key="4">
    <source>
        <dbReference type="Proteomes" id="UP001500742"/>
    </source>
</evidence>
<evidence type="ECO:0000259" key="2">
    <source>
        <dbReference type="Pfam" id="PF19081"/>
    </source>
</evidence>
<dbReference type="Pfam" id="PF13573">
    <property type="entry name" value="SprB"/>
    <property type="match status" value="1"/>
</dbReference>
<keyword evidence="4" id="KW-1185">Reference proteome</keyword>
<keyword evidence="1" id="KW-0732">Signal</keyword>
<comment type="caution">
    <text evidence="3">The sequence shown here is derived from an EMBL/GenBank/DDBJ whole genome shotgun (WGS) entry which is preliminary data.</text>
</comment>
<protein>
    <recommendedName>
        <fullName evidence="2">Ig-like domain-containing protein</fullName>
    </recommendedName>
</protein>
<sequence>MYRSLLLALSLLFIITTTKAAVFVVTSNADSGLGTLREALTLAAANGSAEKDYINFNLPDLSETGRTITILTDLPELSSNLIIDGSTQPGEKIGVSDAKITLKTYRSTQKLILFKGSGLKQVEFYGFYFFDTTDPCISDPDGAEKIGIQITNSEDIIFGAFGKGNIDNGYKNNFIDFDNVKRVTIAGNIFGQFPKLLEPVCSGFISLTNAIDVTLGNAAAGNTFFSGIEIRVADGDQPNTITVTNNNFAVATDGVTVIHYISGNHLTILSNATDPSSPKPKPKITLNISDNLFSHYGESFGGLIISSIAGAVNIKHNWFGTDRAETLALNLKQAHPGDGTCIYLENITGDVVVGDADPALGNKFAYSTTGISANGCQNVKVIRNSFKCISSKEFTTNSSIPQIAVNSTTTQYIQGTSTPKALVDLFVSDDCVNCSPQTYIGSTNSDENGNWKYTFTKQYTNSIIANAHVGKQSSDFTKPQINLSNLQVMGVDCGHGGKISGVTVINTETFKWVDDQGNIVSTELELKDAKPGRYKLIVGKYCTVESDFISLDDLSPHIYDDSKNIINPSCNESNGSISNLFAYTLNNQSLTYLWTDQNQKDAGHSINVTGLPPGKYTLKVTSTSGCSAYYGPISLASAASPKIDDSKPAITNTTCAQSTGSIKNIIITGGTGTRHFTWKNEQQQEVAYTQDLTGQPAGKYTLQVTDDTQCGPVYSKEIEIAEVNGITLTESTTPTTPASCGKANGAVSGVTATGGVKYEWRDVNGNVVGNNIDLTGVPGGGYQLTVSNAFCQKQSKVYQVLEQSGTVFPSTYTVNHIDACYGVPDGALQVNQDVLIKAVRWVNSAGVDVGMHNGITGLPVGSYKLYLTDQNGCESYYNTYQVAQLPEYTVADRGQINDETCGLKNGYVHNATITGGLPPYTYKWLNANGEQIGSTNSISNLAAGDYTLNVVDSRCGDVYIPYTIQNIPQDLPTPSVSDLQVCSPGDALFFVNSPVSNGTYRLYDQLNSPSPLAEQAGGSFKIGVTSNRSFFVSQVNGTCESARSEVKVSVGLSAINIANTFSPNGDGHNDYWKIDGIESYPQAVVQIFNRNGQKLFESKGYGTPFNGTYKGKPLPTGTYFYIINLNKNCNLLSGSLTIIR</sequence>
<name>A0ABP7PNN5_9SPHI</name>
<feature type="domain" description="Ig-like" evidence="2">
    <location>
        <begin position="973"/>
        <end position="1050"/>
    </location>
</feature>
<dbReference type="Proteomes" id="UP001500742">
    <property type="component" value="Unassembled WGS sequence"/>
</dbReference>
<dbReference type="RefSeq" id="WP_259094299.1">
    <property type="nucleotide sequence ID" value="NZ_BAAAZC010000010.1"/>
</dbReference>
<evidence type="ECO:0000313" key="3">
    <source>
        <dbReference type="EMBL" id="GAA3968711.1"/>
    </source>
</evidence>
<dbReference type="EMBL" id="BAAAZC010000010">
    <property type="protein sequence ID" value="GAA3968711.1"/>
    <property type="molecule type" value="Genomic_DNA"/>
</dbReference>
<proteinExistence type="predicted"/>
<dbReference type="Pfam" id="PF13585">
    <property type="entry name" value="CHU_C"/>
    <property type="match status" value="1"/>
</dbReference>
<dbReference type="NCBIfam" id="TIGR04131">
    <property type="entry name" value="Bac_Flav_CTERM"/>
    <property type="match status" value="1"/>
</dbReference>